<feature type="compositionally biased region" description="Pro residues" evidence="2">
    <location>
        <begin position="477"/>
        <end position="486"/>
    </location>
</feature>
<feature type="compositionally biased region" description="Polar residues" evidence="2">
    <location>
        <begin position="457"/>
        <end position="470"/>
    </location>
</feature>
<feature type="region of interest" description="Disordered" evidence="2">
    <location>
        <begin position="1711"/>
        <end position="1755"/>
    </location>
</feature>
<feature type="compositionally biased region" description="Basic and acidic residues" evidence="2">
    <location>
        <begin position="1637"/>
        <end position="1651"/>
    </location>
</feature>
<evidence type="ECO:0000313" key="4">
    <source>
        <dbReference type="EMBL" id="KAL5109194.1"/>
    </source>
</evidence>
<dbReference type="SMART" id="SM00323">
    <property type="entry name" value="RasGAP"/>
    <property type="match status" value="1"/>
</dbReference>
<feature type="compositionally biased region" description="Low complexity" evidence="2">
    <location>
        <begin position="294"/>
        <end position="306"/>
    </location>
</feature>
<gene>
    <name evidence="4" type="ORF">TcWFU_007373</name>
</gene>
<dbReference type="PROSITE" id="PS50018">
    <property type="entry name" value="RAS_GTPASE_ACTIV_2"/>
    <property type="match status" value="1"/>
</dbReference>
<dbReference type="SUPFAM" id="SSF48350">
    <property type="entry name" value="GTPase activation domain, GAP"/>
    <property type="match status" value="1"/>
</dbReference>
<feature type="region of interest" description="Disordered" evidence="2">
    <location>
        <begin position="435"/>
        <end position="534"/>
    </location>
</feature>
<dbReference type="InterPro" id="IPR039360">
    <property type="entry name" value="Ras_GTPase"/>
</dbReference>
<feature type="domain" description="Ras-GAP" evidence="3">
    <location>
        <begin position="907"/>
        <end position="1098"/>
    </location>
</feature>
<evidence type="ECO:0000313" key="5">
    <source>
        <dbReference type="Proteomes" id="UP001651158"/>
    </source>
</evidence>
<evidence type="ECO:0000256" key="1">
    <source>
        <dbReference type="ARBA" id="ARBA00022468"/>
    </source>
</evidence>
<feature type="compositionally biased region" description="Polar residues" evidence="2">
    <location>
        <begin position="1732"/>
        <end position="1755"/>
    </location>
</feature>
<feature type="region of interest" description="Disordered" evidence="2">
    <location>
        <begin position="1372"/>
        <end position="1474"/>
    </location>
</feature>
<dbReference type="Gene3D" id="1.10.506.10">
    <property type="entry name" value="GTPase Activation - p120gap, domain 1"/>
    <property type="match status" value="2"/>
</dbReference>
<dbReference type="Proteomes" id="UP001651158">
    <property type="component" value="Unassembled WGS sequence"/>
</dbReference>
<evidence type="ECO:0000256" key="2">
    <source>
        <dbReference type="SAM" id="MobiDB-lite"/>
    </source>
</evidence>
<dbReference type="InterPro" id="IPR001936">
    <property type="entry name" value="RasGAP_dom"/>
</dbReference>
<feature type="region of interest" description="Disordered" evidence="2">
    <location>
        <begin position="1628"/>
        <end position="1651"/>
    </location>
</feature>
<dbReference type="Pfam" id="PF00616">
    <property type="entry name" value="RasGAP"/>
    <property type="match status" value="1"/>
</dbReference>
<feature type="compositionally biased region" description="Low complexity" evidence="2">
    <location>
        <begin position="1711"/>
        <end position="1731"/>
    </location>
</feature>
<proteinExistence type="predicted"/>
<feature type="compositionally biased region" description="Polar residues" evidence="2">
    <location>
        <begin position="1382"/>
        <end position="1403"/>
    </location>
</feature>
<dbReference type="PANTHER" id="PTHR10194">
    <property type="entry name" value="RAS GTPASE-ACTIVATING PROTEINS"/>
    <property type="match status" value="1"/>
</dbReference>
<feature type="region of interest" description="Disordered" evidence="2">
    <location>
        <begin position="811"/>
        <end position="833"/>
    </location>
</feature>
<feature type="region of interest" description="Disordered" evidence="2">
    <location>
        <begin position="106"/>
        <end position="125"/>
    </location>
</feature>
<name>A0ABR4QIA3_9CEST</name>
<protein>
    <recommendedName>
        <fullName evidence="3">Ras-GAP domain-containing protein</fullName>
    </recommendedName>
</protein>
<evidence type="ECO:0000259" key="3">
    <source>
        <dbReference type="PROSITE" id="PS50018"/>
    </source>
</evidence>
<accession>A0ABR4QIA3</accession>
<dbReference type="PANTHER" id="PTHR10194:SF60">
    <property type="entry name" value="RAS GTPASE-ACTIVATING PROTEIN RASKOL"/>
    <property type="match status" value="1"/>
</dbReference>
<reference evidence="4 5" key="1">
    <citation type="journal article" date="2022" name="Front. Cell. Infect. Microbiol.">
        <title>The Genomes of Two Strains of Taenia crassiceps the Animal Model for the Study of Human Cysticercosis.</title>
        <authorList>
            <person name="Bobes R.J."/>
            <person name="Estrada K."/>
            <person name="Rios-Valencia D.G."/>
            <person name="Calderon-Gallegos A."/>
            <person name="de la Torre P."/>
            <person name="Carrero J.C."/>
            <person name="Sanchez-Flores A."/>
            <person name="Laclette J.P."/>
        </authorList>
    </citation>
    <scope>NUCLEOTIDE SEQUENCE [LARGE SCALE GENOMIC DNA]</scope>
    <source>
        <strain evidence="4">WFUcys</strain>
    </source>
</reference>
<comment type="caution">
    <text evidence="4">The sequence shown here is derived from an EMBL/GenBank/DDBJ whole genome shotgun (WGS) entry which is preliminary data.</text>
</comment>
<organism evidence="4 5">
    <name type="scientific">Taenia crassiceps</name>
    <dbReference type="NCBI Taxonomy" id="6207"/>
    <lineage>
        <taxon>Eukaryota</taxon>
        <taxon>Metazoa</taxon>
        <taxon>Spiralia</taxon>
        <taxon>Lophotrochozoa</taxon>
        <taxon>Platyhelminthes</taxon>
        <taxon>Cestoda</taxon>
        <taxon>Eucestoda</taxon>
        <taxon>Cyclophyllidea</taxon>
        <taxon>Taeniidae</taxon>
        <taxon>Taenia</taxon>
    </lineage>
</organism>
<keyword evidence="1" id="KW-0343">GTPase activation</keyword>
<feature type="compositionally biased region" description="Polar residues" evidence="2">
    <location>
        <begin position="106"/>
        <end position="121"/>
    </location>
</feature>
<sequence length="1755" mass="191614">MLSVIAECGKQLGTAQLLVDYYRLVCAKMPKTFSHNRRTSSITSKAIDCQQTSTKATAISANLIRARSSTIHAPSCATDSTNAIRSSAMLNYKESEMSSSLHITKTSTLLNPPSGETNSKPKMSPWFWRRKNTSRNSLVRSASTNKANEGSEIGIGRWTGNRGCERSSADEAFESKSSTLDSTITIDSVPVASRNQSITRSVSTKDAKPTGGFLRFLRVNFSSRTKKPPDVRPGTPPLSMTQSGLEALAGRQANIAKIFADPNNRLSKQIVPYPKGRKTPKSVESFDSEASRESPSTSDDSQQPPSIGLCYTTDKPPLIASRITVRSHSAHSRPLKCQLDRSSGRGQRATNIYFNEADAGAAMAIIRQPPIPSGGDNGPQGAIHAPITKHQPVACSGYCDNAYENAFQVMSRVCQPNPIPTHYFQAYYPQSHFNSTYSDGQMYDQTPPPHPEERPTQYKSRSSGSSNQHYNECPAPRMIPPVPPSTAPASRRRFGRSNYESEAISGDEKDEEGDENGSGRGGTLSRKHPAPPMGVILNRYSRESLECNDAHEKTPVPRGGTPARTIAPSHPLPNLPQPVLKAKLTRRQTVGAIQTLAQTTSNPELAQGALHLKRVVRPDLEQERHRDTSLRITIHESKNLPAHRRYFCDICLDRKLHARTTSKLSKETVFWGECFDLNNLTELNFITINLYREAESAKDPSKRRKPNKSQNQLIAFLTIAISDLSSKYETQQWHTMTPGSMLPSSENLHANPISPRSSIRQSIGSFNTPDSLQCNMDTNASCSSAKRSISLVGPPPTNILTGRIRRLSKHNLGGSESRMNTSQNSSGSGGSGGNSALLPQIRLAVKYQSIDVLPLHCYDDLRKLVVGKSTAFVQYLEPLLPTKRKEEIARCLVNIHEKAPESSVTTFLAPLVDHELDTSDNLSLLFRSNSIGSKAVECYIKLVGAEYLQKLLQGFIENLLTSSEDLEVDAARLTGQSWSPASEGGNVSSVTDLNANILLRNQTALTACVKTVLHRLQASLTYFPADLRATLASIRQTVEQRYGQEVGDQLVSGCLFLRYICPAIHGPTLFGLTNAVPDDPRVSRNLTLLAKVLQTIANFSHFEAKENYMRFLNSFVQSVQEEMHQFLRAVSTLEDDEGDENNLGIWKRQKTNVSNCHNNIDLGYELTVLYGHLSVILEEHPKVPDCLAELPEILAGIKYMLSKPSLRRSVSNLANSTRSGTSTSLEDAVAIQNSAFRFHSTVTPPSLNGLQATPTEQPSTPVSFYAPSGDYTPKCISPGGEPRCSFEISSPSSEGVTHHQAFFGDSFEPGIENFRGADLESISETEAPTSSPLARIAASPTTQLPTCITANGVHYRSTSAQRHKTLQASASLKRCKEVDSCDTGNSDGTSTANTLPTPPQKWSSGPELHADSPVILKFPPPPPALPQQQKDKSLGGSSTNIRMGTRAIRMSRERDLTGNIESGPPTRNGEDGRDDIQLSTVPVILQCETNVVTGGRTATTCHGVVDVGKGGGDGSVLSVDSTASYESSPASSSSCLSIMPHANNATTSVNGGGQGVFVAENAHYFELPTDRNTSAVIQRRNRISCSSTNTTTSNNSDPALLSRVHHLLFGGGSSSGNDYQNVRGIVRPAPSISSSRSIEEQREEREVDPRKVESAQLEELQQRLRVMEEHLSKDRREMQKAVASNMRMIESQERCISELIEEINRLQILRSTATATTSPPVPPSLTSTATTNRRNGLQGSTPHSQPQRSSPKSWW</sequence>
<dbReference type="InterPro" id="IPR008936">
    <property type="entry name" value="Rho_GTPase_activation_prot"/>
</dbReference>
<keyword evidence="5" id="KW-1185">Reference proteome</keyword>
<dbReference type="EMBL" id="JAKROA010000003">
    <property type="protein sequence ID" value="KAL5109194.1"/>
    <property type="molecule type" value="Genomic_DNA"/>
</dbReference>
<feature type="region of interest" description="Disordered" evidence="2">
    <location>
        <begin position="268"/>
        <end position="312"/>
    </location>
</feature>